<dbReference type="SUPFAM" id="SSF51445">
    <property type="entry name" value="(Trans)glycosidases"/>
    <property type="match status" value="1"/>
</dbReference>
<sequence>MREKNSGNPYINLWFGNFFEPAFSSEEFRTEGIDRIRDMGFNSILLDSKAWQDFFDRYAGQEATQYVAAQEHMISEIQKSGLSHCFLAIYLNGDNLYPNIRYSPPVFGEETTAPSGEPGKWYKYWSERAQASMTEHVKELYALYGKNATRVSVNGTEDRLPLCSMWDPIVAFSFDKEGISRYQTWLEERYGSIEAFNQAYGLSAESFSAITPEEYWYDENGAKPTAWDFQEHTPLFRRYTDNLRWKAEELTRYFRSMQEKLHALDPALYTSPVLSQWGMFFNVSSQPRFRREPGGLWDTCQRGIDPYRIAPHVDNCTFLTVPILEDSSPSAYASSCQNSMMRAMNPDREFTVGFYLGRYLYYDIYNVITPCEMIGMAAASGASGYQSYGYGGLDDGGVMHKLHDPFVSSVRTGNQWLKRILPKINGRRLTQAAVLYPAQMALTEPYFVEGNPRRRQDLLGYYQSLCDLGLNVDVLHPDQAAQGILDQYRILAVPADSCYEEEINPQFEAQAVRFVEEGGLLLVSAGHPLLRRAFGIASESHPAQCIRYRGEGIIPGGEVFECYTGGEALAVYEDSGKPAVCRFPVGKGAVLALGMEYGAEYLMQETGAVPVPYGNRDLYPLCVAEHDPMQEAVSAFLPARVPVQRGIETAEFEDCYVVVNHTSYPWDCSGLPGKKEFQLPAGESLLLPHSAVLIEKTV</sequence>
<dbReference type="CDD" id="cd03143">
    <property type="entry name" value="A4_beta-galactosidase_middle_domain"/>
    <property type="match status" value="1"/>
</dbReference>
<accession>A0ABT1RUI6</accession>
<dbReference type="Gene3D" id="3.40.50.880">
    <property type="match status" value="1"/>
</dbReference>
<dbReference type="RefSeq" id="WP_066863757.1">
    <property type="nucleotide sequence ID" value="NZ_CABKVV010000013.1"/>
</dbReference>
<comment type="caution">
    <text evidence="1">The sequence shown here is derived from an EMBL/GenBank/DDBJ whole genome shotgun (WGS) entry which is preliminary data.</text>
</comment>
<dbReference type="SUPFAM" id="SSF52317">
    <property type="entry name" value="Class I glutamine amidotransferase-like"/>
    <property type="match status" value="1"/>
</dbReference>
<reference evidence="1 2" key="1">
    <citation type="submission" date="2022-06" db="EMBL/GenBank/DDBJ databases">
        <title>Isolation of gut microbiota from human fecal samples.</title>
        <authorList>
            <person name="Pamer E.G."/>
            <person name="Barat B."/>
            <person name="Waligurski E."/>
            <person name="Medina S."/>
            <person name="Paddock L."/>
            <person name="Mostad J."/>
        </authorList>
    </citation>
    <scope>NUCLEOTIDE SEQUENCE [LARGE SCALE GENOMIC DNA]</scope>
    <source>
        <strain evidence="1 2">DFI.9.73</strain>
    </source>
</reference>
<dbReference type="Gene3D" id="3.20.20.80">
    <property type="entry name" value="Glycosidases"/>
    <property type="match status" value="1"/>
</dbReference>
<keyword evidence="2" id="KW-1185">Reference proteome</keyword>
<dbReference type="EMBL" id="JANFZH010000001">
    <property type="protein sequence ID" value="MCQ4838330.1"/>
    <property type="molecule type" value="Genomic_DNA"/>
</dbReference>
<gene>
    <name evidence="1" type="ORF">NE695_00195</name>
</gene>
<dbReference type="InterPro" id="IPR017853">
    <property type="entry name" value="GH"/>
</dbReference>
<evidence type="ECO:0008006" key="3">
    <source>
        <dbReference type="Google" id="ProtNLM"/>
    </source>
</evidence>
<evidence type="ECO:0000313" key="2">
    <source>
        <dbReference type="Proteomes" id="UP001524473"/>
    </source>
</evidence>
<dbReference type="GeneID" id="90532382"/>
<dbReference type="InterPro" id="IPR029062">
    <property type="entry name" value="Class_I_gatase-like"/>
</dbReference>
<organism evidence="1 2">
    <name type="scientific">Neglectibacter timonensis</name>
    <dbReference type="NCBI Taxonomy" id="1776382"/>
    <lineage>
        <taxon>Bacteria</taxon>
        <taxon>Bacillati</taxon>
        <taxon>Bacillota</taxon>
        <taxon>Clostridia</taxon>
        <taxon>Eubacteriales</taxon>
        <taxon>Oscillospiraceae</taxon>
        <taxon>Neglectibacter</taxon>
    </lineage>
</organism>
<proteinExistence type="predicted"/>
<dbReference type="Proteomes" id="UP001524473">
    <property type="component" value="Unassembled WGS sequence"/>
</dbReference>
<protein>
    <recommendedName>
        <fullName evidence="3">Beta-galactosidase-like protein</fullName>
    </recommendedName>
</protein>
<evidence type="ECO:0000313" key="1">
    <source>
        <dbReference type="EMBL" id="MCQ4838330.1"/>
    </source>
</evidence>
<name>A0ABT1RUI6_9FIRM</name>